<proteinExistence type="predicted"/>
<keyword evidence="2" id="KW-1185">Reference proteome</keyword>
<protein>
    <submittedName>
        <fullName evidence="1">11090_t:CDS:1</fullName>
    </submittedName>
</protein>
<sequence>MEIDNHLSLTQSQKEDLIDTQLWMADTETIPAIISANHPSNDIHLTPPEDEQQKILDFCNEITLCDRSPEAIINFFLKFRNETRGYPRPNLPENLSYLRVEVQDIFPLTKRVDLRDLRILVDKLKEHYYVSNKLPELYFYLLPLKEPLPPSYKDLSKNLIGYLPVSNNVADFKEAVQILRNESYALKKLLADYIMTKRSSPPVHWYSENYEIFSQLTIR</sequence>
<accession>A0ACA9KHP4</accession>
<dbReference type="Proteomes" id="UP000789525">
    <property type="component" value="Unassembled WGS sequence"/>
</dbReference>
<organism evidence="1 2">
    <name type="scientific">Acaulospora colombiana</name>
    <dbReference type="NCBI Taxonomy" id="27376"/>
    <lineage>
        <taxon>Eukaryota</taxon>
        <taxon>Fungi</taxon>
        <taxon>Fungi incertae sedis</taxon>
        <taxon>Mucoromycota</taxon>
        <taxon>Glomeromycotina</taxon>
        <taxon>Glomeromycetes</taxon>
        <taxon>Diversisporales</taxon>
        <taxon>Acaulosporaceae</taxon>
        <taxon>Acaulospora</taxon>
    </lineage>
</organism>
<dbReference type="EMBL" id="CAJVPT010001983">
    <property type="protein sequence ID" value="CAG8472379.1"/>
    <property type="molecule type" value="Genomic_DNA"/>
</dbReference>
<gene>
    <name evidence="1" type="ORF">ACOLOM_LOCUS1647</name>
</gene>
<comment type="caution">
    <text evidence="1">The sequence shown here is derived from an EMBL/GenBank/DDBJ whole genome shotgun (WGS) entry which is preliminary data.</text>
</comment>
<reference evidence="1" key="1">
    <citation type="submission" date="2021-06" db="EMBL/GenBank/DDBJ databases">
        <authorList>
            <person name="Kallberg Y."/>
            <person name="Tangrot J."/>
            <person name="Rosling A."/>
        </authorList>
    </citation>
    <scope>NUCLEOTIDE SEQUENCE</scope>
    <source>
        <strain evidence="1">CL356</strain>
    </source>
</reference>
<evidence type="ECO:0000313" key="2">
    <source>
        <dbReference type="Proteomes" id="UP000789525"/>
    </source>
</evidence>
<name>A0ACA9KHP4_9GLOM</name>
<evidence type="ECO:0000313" key="1">
    <source>
        <dbReference type="EMBL" id="CAG8472379.1"/>
    </source>
</evidence>